<evidence type="ECO:0000256" key="1">
    <source>
        <dbReference type="SAM" id="MobiDB-lite"/>
    </source>
</evidence>
<feature type="region of interest" description="Disordered" evidence="1">
    <location>
        <begin position="17"/>
        <end position="41"/>
    </location>
</feature>
<evidence type="ECO:0000313" key="2">
    <source>
        <dbReference type="EMBL" id="EKC42939.1"/>
    </source>
</evidence>
<organism evidence="2">
    <name type="scientific">Magallana gigas</name>
    <name type="common">Pacific oyster</name>
    <name type="synonym">Crassostrea gigas</name>
    <dbReference type="NCBI Taxonomy" id="29159"/>
    <lineage>
        <taxon>Eukaryota</taxon>
        <taxon>Metazoa</taxon>
        <taxon>Spiralia</taxon>
        <taxon>Lophotrochozoa</taxon>
        <taxon>Mollusca</taxon>
        <taxon>Bivalvia</taxon>
        <taxon>Autobranchia</taxon>
        <taxon>Pteriomorphia</taxon>
        <taxon>Ostreida</taxon>
        <taxon>Ostreoidea</taxon>
        <taxon>Ostreidae</taxon>
        <taxon>Magallana</taxon>
    </lineage>
</organism>
<dbReference type="InParanoid" id="K1RGL8"/>
<reference evidence="2" key="1">
    <citation type="journal article" date="2012" name="Nature">
        <title>The oyster genome reveals stress adaptation and complexity of shell formation.</title>
        <authorList>
            <person name="Zhang G."/>
            <person name="Fang X."/>
            <person name="Guo X."/>
            <person name="Li L."/>
            <person name="Luo R."/>
            <person name="Xu F."/>
            <person name="Yang P."/>
            <person name="Zhang L."/>
            <person name="Wang X."/>
            <person name="Qi H."/>
            <person name="Xiong Z."/>
            <person name="Que H."/>
            <person name="Xie Y."/>
            <person name="Holland P.W."/>
            <person name="Paps J."/>
            <person name="Zhu Y."/>
            <person name="Wu F."/>
            <person name="Chen Y."/>
            <person name="Wang J."/>
            <person name="Peng C."/>
            <person name="Meng J."/>
            <person name="Yang L."/>
            <person name="Liu J."/>
            <person name="Wen B."/>
            <person name="Zhang N."/>
            <person name="Huang Z."/>
            <person name="Zhu Q."/>
            <person name="Feng Y."/>
            <person name="Mount A."/>
            <person name="Hedgecock D."/>
            <person name="Xu Z."/>
            <person name="Liu Y."/>
            <person name="Domazet-Loso T."/>
            <person name="Du Y."/>
            <person name="Sun X."/>
            <person name="Zhang S."/>
            <person name="Liu B."/>
            <person name="Cheng P."/>
            <person name="Jiang X."/>
            <person name="Li J."/>
            <person name="Fan D."/>
            <person name="Wang W."/>
            <person name="Fu W."/>
            <person name="Wang T."/>
            <person name="Wang B."/>
            <person name="Zhang J."/>
            <person name="Peng Z."/>
            <person name="Li Y."/>
            <person name="Li N."/>
            <person name="Wang J."/>
            <person name="Chen M."/>
            <person name="He Y."/>
            <person name="Tan F."/>
            <person name="Song X."/>
            <person name="Zheng Q."/>
            <person name="Huang R."/>
            <person name="Yang H."/>
            <person name="Du X."/>
            <person name="Chen L."/>
            <person name="Yang M."/>
            <person name="Gaffney P.M."/>
            <person name="Wang S."/>
            <person name="Luo L."/>
            <person name="She Z."/>
            <person name="Ming Y."/>
            <person name="Huang W."/>
            <person name="Zhang S."/>
            <person name="Huang B."/>
            <person name="Zhang Y."/>
            <person name="Qu T."/>
            <person name="Ni P."/>
            <person name="Miao G."/>
            <person name="Wang J."/>
            <person name="Wang Q."/>
            <person name="Steinberg C.E."/>
            <person name="Wang H."/>
            <person name="Li N."/>
            <person name="Qian L."/>
            <person name="Zhang G."/>
            <person name="Li Y."/>
            <person name="Yang H."/>
            <person name="Liu X."/>
            <person name="Wang J."/>
            <person name="Yin Y."/>
            <person name="Wang J."/>
        </authorList>
    </citation>
    <scope>NUCLEOTIDE SEQUENCE [LARGE SCALE GENOMIC DNA]</scope>
    <source>
        <strain evidence="2">05x7-T-G4-1.051#20</strain>
    </source>
</reference>
<dbReference type="AlphaFoldDB" id="K1RGL8"/>
<dbReference type="EMBL" id="JH817099">
    <property type="protein sequence ID" value="EKC42939.1"/>
    <property type="molecule type" value="Genomic_DNA"/>
</dbReference>
<accession>K1RGL8</accession>
<dbReference type="HOGENOM" id="CLU_2869755_0_0_1"/>
<sequence length="64" mass="7408">MSYLKLEGKQVRKSIPEVAAATDRKQKTDLKPDRRRSCQQEARISEELPSIPLNWSSVHNIFNI</sequence>
<gene>
    <name evidence="2" type="ORF">CGI_10028919</name>
</gene>
<proteinExistence type="predicted"/>
<protein>
    <submittedName>
        <fullName evidence="2">Uncharacterized protein</fullName>
    </submittedName>
</protein>
<name>K1RGL8_MAGGI</name>
<feature type="compositionally biased region" description="Basic and acidic residues" evidence="1">
    <location>
        <begin position="22"/>
        <end position="41"/>
    </location>
</feature>